<evidence type="ECO:0000313" key="1">
    <source>
        <dbReference type="EMBL" id="OSS41222.1"/>
    </source>
</evidence>
<sequence length="198" mass="23333">MKQDLAKFTTFALINASLDDARQFSQSLGTNNSYEFEDLKLQDTDQIRIKSYEFNETPNAFLIGKANLESQNALLKLTEEPTNHNYFIFYETEYIIDTLISRAQIINFNIKPENIDKLFEFFKNSDKSGFLKEILNIKNISKQNKPIFLKYLKSLISRLSDNFPEKINILIEEYKNLRTYNLNINLFIAQLCIELWRT</sequence>
<gene>
    <name evidence="1" type="ORF">DESAMIL20_775</name>
</gene>
<dbReference type="STRING" id="1562698.DESAMIL20_775"/>
<accession>A0A1X4XUL5</accession>
<dbReference type="EMBL" id="MDSU01000018">
    <property type="protein sequence ID" value="OSS41222.1"/>
    <property type="molecule type" value="Genomic_DNA"/>
</dbReference>
<dbReference type="OrthoDB" id="9810148at2"/>
<dbReference type="AlphaFoldDB" id="A0A1X4XUL5"/>
<evidence type="ECO:0000313" key="2">
    <source>
        <dbReference type="Proteomes" id="UP000194141"/>
    </source>
</evidence>
<dbReference type="Gene3D" id="3.40.50.300">
    <property type="entry name" value="P-loop containing nucleotide triphosphate hydrolases"/>
    <property type="match status" value="1"/>
</dbReference>
<dbReference type="Proteomes" id="UP000194141">
    <property type="component" value="Unassembled WGS sequence"/>
</dbReference>
<dbReference type="InterPro" id="IPR027417">
    <property type="entry name" value="P-loop_NTPase"/>
</dbReference>
<comment type="caution">
    <text evidence="1">The sequence shown here is derived from an EMBL/GenBank/DDBJ whole genome shotgun (WGS) entry which is preliminary data.</text>
</comment>
<reference evidence="1 2" key="1">
    <citation type="journal article" date="2017" name="Front. Microbiol.">
        <title>Genome Sequence of Desulfurella amilsii Strain TR1 and Comparative Genomics of Desulfurellaceae Family.</title>
        <authorList>
            <person name="Florentino A.P."/>
            <person name="Stams A.J."/>
            <person name="Sanchez-Andrea I."/>
        </authorList>
    </citation>
    <scope>NUCLEOTIDE SEQUENCE [LARGE SCALE GENOMIC DNA]</scope>
    <source>
        <strain evidence="1 2">TR1</strain>
    </source>
</reference>
<dbReference type="Pfam" id="PF13177">
    <property type="entry name" value="DNA_pol3_delta2"/>
    <property type="match status" value="1"/>
</dbReference>
<protein>
    <submittedName>
        <fullName evidence="1">Uncharacterized protein</fullName>
    </submittedName>
</protein>
<name>A0A1X4XUL5_9BACT</name>
<proteinExistence type="predicted"/>
<organism evidence="1 2">
    <name type="scientific">Desulfurella amilsii</name>
    <dbReference type="NCBI Taxonomy" id="1562698"/>
    <lineage>
        <taxon>Bacteria</taxon>
        <taxon>Pseudomonadati</taxon>
        <taxon>Campylobacterota</taxon>
        <taxon>Desulfurellia</taxon>
        <taxon>Desulfurellales</taxon>
        <taxon>Desulfurellaceae</taxon>
        <taxon>Desulfurella</taxon>
    </lineage>
</organism>
<keyword evidence="2" id="KW-1185">Reference proteome</keyword>
<dbReference type="SUPFAM" id="SSF52540">
    <property type="entry name" value="P-loop containing nucleoside triphosphate hydrolases"/>
    <property type="match status" value="1"/>
</dbReference>
<dbReference type="RefSeq" id="WP_086033498.1">
    <property type="nucleotide sequence ID" value="NZ_MDSU01000018.1"/>
</dbReference>